<proteinExistence type="predicted"/>
<reference evidence="1" key="1">
    <citation type="submission" date="2018-10" db="EMBL/GenBank/DDBJ databases">
        <title>Hidden diversity of soil giant viruses.</title>
        <authorList>
            <person name="Schulz F."/>
            <person name="Alteio L."/>
            <person name="Goudeau D."/>
            <person name="Ryan E.M."/>
            <person name="Malmstrom R.R."/>
            <person name="Blanchard J."/>
            <person name="Woyke T."/>
        </authorList>
    </citation>
    <scope>NUCLEOTIDE SEQUENCE</scope>
    <source>
        <strain evidence="1">HAV1</strain>
    </source>
</reference>
<organism evidence="1">
    <name type="scientific">Harvfovirus sp</name>
    <dbReference type="NCBI Taxonomy" id="2487768"/>
    <lineage>
        <taxon>Viruses</taxon>
        <taxon>Varidnaviria</taxon>
        <taxon>Bamfordvirae</taxon>
        <taxon>Nucleocytoviricota</taxon>
        <taxon>Megaviricetes</taxon>
        <taxon>Imitervirales</taxon>
        <taxon>Mimiviridae</taxon>
        <taxon>Klosneuvirinae</taxon>
    </lineage>
</organism>
<evidence type="ECO:0000313" key="1">
    <source>
        <dbReference type="EMBL" id="AYV81441.1"/>
    </source>
</evidence>
<gene>
    <name evidence="1" type="ORF">Harvfovirus34_6</name>
</gene>
<accession>A0A3G5A5D2</accession>
<name>A0A3G5A5D2_9VIRU</name>
<protein>
    <submittedName>
        <fullName evidence="1">Uncharacterized protein</fullName>
    </submittedName>
</protein>
<sequence length="71" mass="7714">MTDLPDAAPTEVPDAAPFVVPALIPDVPIVCIRTKPKTGSLYCPEKNCSVTLTSLREMVQHHIICKTQPSQ</sequence>
<dbReference type="EMBL" id="MK072276">
    <property type="protein sequence ID" value="AYV81441.1"/>
    <property type="molecule type" value="Genomic_DNA"/>
</dbReference>